<reference evidence="2" key="2">
    <citation type="journal article" date="2017" name="Front. Cell. Infect. Microbiol.">
        <title>Analysis of the Salivary Gland Transcriptome of Unfed and Partially Fed Amblyomma sculptum Ticks and Descriptive Proteome of the Saliva.</title>
        <authorList>
            <person name="Esteves E."/>
            <person name="Maruyama S.R."/>
            <person name="Kawahara R."/>
            <person name="Fujita A."/>
            <person name="Martins L.A."/>
            <person name="Righi A.A."/>
            <person name="Costa F.B."/>
            <person name="Palmisano G."/>
            <person name="Labruna M.B."/>
            <person name="Sa-Nunes A."/>
            <person name="Ribeiro J.M.C."/>
            <person name="Fogaca A.C."/>
        </authorList>
    </citation>
    <scope>NUCLEOTIDE SEQUENCE</scope>
</reference>
<dbReference type="PROSITE" id="PS50878">
    <property type="entry name" value="RT_POL"/>
    <property type="match status" value="1"/>
</dbReference>
<dbReference type="CDD" id="cd01650">
    <property type="entry name" value="RT_nLTR_like"/>
    <property type="match status" value="1"/>
</dbReference>
<accession>A0A1E1XMX5</accession>
<proteinExistence type="evidence at transcript level"/>
<dbReference type="AlphaFoldDB" id="A0A1E1XMX5"/>
<dbReference type="Pfam" id="PF00078">
    <property type="entry name" value="RVT_1"/>
    <property type="match status" value="1"/>
</dbReference>
<dbReference type="EMBL" id="GFAA01002744">
    <property type="protein sequence ID" value="JAU00691.1"/>
    <property type="molecule type" value="mRNA"/>
</dbReference>
<evidence type="ECO:0000259" key="1">
    <source>
        <dbReference type="PROSITE" id="PS50878"/>
    </source>
</evidence>
<dbReference type="SUPFAM" id="SSF56672">
    <property type="entry name" value="DNA/RNA polymerases"/>
    <property type="match status" value="1"/>
</dbReference>
<organism evidence="2">
    <name type="scientific">Amblyomma sculptum</name>
    <name type="common">Tick</name>
    <dbReference type="NCBI Taxonomy" id="1581419"/>
    <lineage>
        <taxon>Eukaryota</taxon>
        <taxon>Metazoa</taxon>
        <taxon>Ecdysozoa</taxon>
        <taxon>Arthropoda</taxon>
        <taxon>Chelicerata</taxon>
        <taxon>Arachnida</taxon>
        <taxon>Acari</taxon>
        <taxon>Parasitiformes</taxon>
        <taxon>Ixodida</taxon>
        <taxon>Ixodoidea</taxon>
        <taxon>Ixodidae</taxon>
        <taxon>Amblyomminae</taxon>
        <taxon>Amblyomma</taxon>
    </lineage>
</organism>
<dbReference type="GO" id="GO:0071897">
    <property type="term" value="P:DNA biosynthetic process"/>
    <property type="evidence" value="ECO:0007669"/>
    <property type="project" value="UniProtKB-ARBA"/>
</dbReference>
<dbReference type="InterPro" id="IPR000477">
    <property type="entry name" value="RT_dom"/>
</dbReference>
<sequence length="371" mass="41996">RSNDPITMDRFHKAKEEFNLKLHTAKDFFFRVHLRDLLRTNPRKFWSSILPRDTSSTSFRLDNDVISEPAVISDAFNKYFNSVFVPDNNVIPPLTNIISSPAISDVVVNTDGILNLILNLDVKKCTGPDGIHNAFLVRYSMWSSKYLTIIFNKSLASATVPSSWKLAKVLPLFKSGDRQCLSNYRPISLTSQSCKMLEHVIHKHIMLFLESNNLLSNFQHGFRRGFSTVTQLTEFAHDILHNLDVGNQVDAIFIDFSKAFDTVLHSKLLAKLNAILNNTHLVNWISSFLSSRSQFVSYNSSHSAAVDVTSGVPQGSVLGPLLFLIYINDLPHNISSNIRLYADDCVLYEVINGPNDHRHLQESFAMFCSWC</sequence>
<feature type="domain" description="Reverse transcriptase" evidence="1">
    <location>
        <begin position="153"/>
        <end position="371"/>
    </location>
</feature>
<feature type="non-terminal residue" evidence="2">
    <location>
        <position position="1"/>
    </location>
</feature>
<protein>
    <submittedName>
        <fullName evidence="2">Putative tick transposon</fullName>
    </submittedName>
</protein>
<evidence type="ECO:0000313" key="2">
    <source>
        <dbReference type="EMBL" id="JAU00691.1"/>
    </source>
</evidence>
<feature type="non-terminal residue" evidence="2">
    <location>
        <position position="371"/>
    </location>
</feature>
<name>A0A1E1XMX5_AMBSC</name>
<dbReference type="InterPro" id="IPR043502">
    <property type="entry name" value="DNA/RNA_pol_sf"/>
</dbReference>
<reference evidence="2" key="1">
    <citation type="submission" date="2016-09" db="EMBL/GenBank/DDBJ databases">
        <authorList>
            <person name="Capua I."/>
            <person name="De Benedictis P."/>
            <person name="Joannis T."/>
            <person name="Lombin L.H."/>
            <person name="Cattoli G."/>
        </authorList>
    </citation>
    <scope>NUCLEOTIDE SEQUENCE</scope>
</reference>
<dbReference type="PANTHER" id="PTHR33332">
    <property type="entry name" value="REVERSE TRANSCRIPTASE DOMAIN-CONTAINING PROTEIN"/>
    <property type="match status" value="1"/>
</dbReference>